<dbReference type="UniPathway" id="UPA00219"/>
<keyword evidence="9 17" id="KW-0274">FAD</keyword>
<keyword evidence="10 17" id="KW-0521">NADP</keyword>
<comment type="subcellular location">
    <subcellularLocation>
        <location evidence="3 17">Cytoplasm</location>
    </subcellularLocation>
</comment>
<protein>
    <recommendedName>
        <fullName evidence="17">UDP-N-acetylenolpyruvoylglucosamine reductase</fullName>
        <ecNumber evidence="17">1.3.1.98</ecNumber>
    </recommendedName>
    <alternativeName>
        <fullName evidence="17">UDP-N-acetylmuramate dehydrogenase</fullName>
    </alternativeName>
</protein>
<dbReference type="GO" id="GO:0071949">
    <property type="term" value="F:FAD binding"/>
    <property type="evidence" value="ECO:0007669"/>
    <property type="project" value="InterPro"/>
</dbReference>
<dbReference type="PANTHER" id="PTHR21071:SF4">
    <property type="entry name" value="UDP-N-ACETYLENOLPYRUVOYLGLUCOSAMINE REDUCTASE"/>
    <property type="match status" value="1"/>
</dbReference>
<evidence type="ECO:0000256" key="1">
    <source>
        <dbReference type="ARBA" id="ARBA00001974"/>
    </source>
</evidence>
<dbReference type="EMBL" id="CP063212">
    <property type="protein sequence ID" value="QOR47215.1"/>
    <property type="molecule type" value="Genomic_DNA"/>
</dbReference>
<keyword evidence="13 17" id="KW-0560">Oxidoreductase</keyword>
<dbReference type="GO" id="GO:0071555">
    <property type="term" value="P:cell wall organization"/>
    <property type="evidence" value="ECO:0007669"/>
    <property type="project" value="UniProtKB-KW"/>
</dbReference>
<name>A0A7M1R109_9ACTO</name>
<dbReference type="SUPFAM" id="SSF56194">
    <property type="entry name" value="Uridine diphospho-N-Acetylenolpyruvylglucosamine reductase, MurB, C-terminal domain"/>
    <property type="match status" value="1"/>
</dbReference>
<dbReference type="GO" id="GO:0005829">
    <property type="term" value="C:cytosol"/>
    <property type="evidence" value="ECO:0007669"/>
    <property type="project" value="TreeGrafter"/>
</dbReference>
<dbReference type="InterPro" id="IPR016167">
    <property type="entry name" value="FAD-bd_PCMH_sub1"/>
</dbReference>
<organism evidence="19 20">
    <name type="scientific">Trueperella pecoris</name>
    <dbReference type="NCBI Taxonomy" id="2733571"/>
    <lineage>
        <taxon>Bacteria</taxon>
        <taxon>Bacillati</taxon>
        <taxon>Actinomycetota</taxon>
        <taxon>Actinomycetes</taxon>
        <taxon>Actinomycetales</taxon>
        <taxon>Actinomycetaceae</taxon>
        <taxon>Trueperella</taxon>
    </lineage>
</organism>
<sequence>MSCSIPEPSQPTSTVPPVMATRYGGSSLAEMTTIGVGGPVARVVNATSEAEIIDTVRTADEEGTAVLVVGGGSNILASSKPFDGVVIHDMRSEIETLSEDSCGGAQMRLTAGTAWDEAVVYAVEHGWMGLEALSGIPGSVGAAPVQNVGAYGQEVAETLAQVRTWDRATNKVRSFFLSDMKFGYRDSILKRSIGEFGSSPRWIVLSVTFHMRRATLSRPVRYGQLAGRLGIELGERAPSSDVRAAVLELRASKGMVLDDADRDTYSLGSFFTNPVLTEEQAALLPPEAPRFGVAKHDAVNQIGAAAPTIAGQVKTSAAWLIDHAGFSAGYNMPGPAALSTKHCLALTNRGGATGEDIARLAREIRDGVEERFGVRIVPEPVLVGLEI</sequence>
<evidence type="ECO:0000256" key="2">
    <source>
        <dbReference type="ARBA" id="ARBA00003921"/>
    </source>
</evidence>
<feature type="active site" description="Proton donor" evidence="17">
    <location>
        <position position="269"/>
    </location>
</feature>
<proteinExistence type="inferred from homology"/>
<evidence type="ECO:0000256" key="11">
    <source>
        <dbReference type="ARBA" id="ARBA00022960"/>
    </source>
</evidence>
<dbReference type="GO" id="GO:0051301">
    <property type="term" value="P:cell division"/>
    <property type="evidence" value="ECO:0007669"/>
    <property type="project" value="UniProtKB-KW"/>
</dbReference>
<dbReference type="HAMAP" id="MF_00037">
    <property type="entry name" value="MurB"/>
    <property type="match status" value="1"/>
</dbReference>
<comment type="similarity">
    <text evidence="5 17">Belongs to the MurB family.</text>
</comment>
<evidence type="ECO:0000256" key="10">
    <source>
        <dbReference type="ARBA" id="ARBA00022857"/>
    </source>
</evidence>
<keyword evidence="7 17" id="KW-0132">Cell division</keyword>
<keyword evidence="8 17" id="KW-0285">Flavoprotein</keyword>
<evidence type="ECO:0000256" key="7">
    <source>
        <dbReference type="ARBA" id="ARBA00022618"/>
    </source>
</evidence>
<dbReference type="GO" id="GO:0008360">
    <property type="term" value="P:regulation of cell shape"/>
    <property type="evidence" value="ECO:0007669"/>
    <property type="project" value="UniProtKB-KW"/>
</dbReference>
<evidence type="ECO:0000256" key="15">
    <source>
        <dbReference type="ARBA" id="ARBA00023316"/>
    </source>
</evidence>
<evidence type="ECO:0000256" key="4">
    <source>
        <dbReference type="ARBA" id="ARBA00004752"/>
    </source>
</evidence>
<evidence type="ECO:0000256" key="5">
    <source>
        <dbReference type="ARBA" id="ARBA00010485"/>
    </source>
</evidence>
<gene>
    <name evidence="17" type="primary">murB</name>
    <name evidence="19" type="ORF">INS90_08065</name>
</gene>
<evidence type="ECO:0000313" key="20">
    <source>
        <dbReference type="Proteomes" id="UP000594961"/>
    </source>
</evidence>
<dbReference type="GO" id="GO:0008762">
    <property type="term" value="F:UDP-N-acetylmuramate dehydrogenase activity"/>
    <property type="evidence" value="ECO:0007669"/>
    <property type="project" value="UniProtKB-UniRule"/>
</dbReference>
<keyword evidence="11 17" id="KW-0133">Cell shape</keyword>
<dbReference type="Gene3D" id="3.90.78.10">
    <property type="entry name" value="UDP-N-acetylenolpyruvoylglucosamine reductase, C-terminal domain"/>
    <property type="match status" value="1"/>
</dbReference>
<comment type="catalytic activity">
    <reaction evidence="16 17">
        <text>UDP-N-acetyl-alpha-D-muramate + NADP(+) = UDP-N-acetyl-3-O-(1-carboxyvinyl)-alpha-D-glucosamine + NADPH + H(+)</text>
        <dbReference type="Rhea" id="RHEA:12248"/>
        <dbReference type="ChEBI" id="CHEBI:15378"/>
        <dbReference type="ChEBI" id="CHEBI:57783"/>
        <dbReference type="ChEBI" id="CHEBI:58349"/>
        <dbReference type="ChEBI" id="CHEBI:68483"/>
        <dbReference type="ChEBI" id="CHEBI:70757"/>
        <dbReference type="EC" id="1.3.1.98"/>
    </reaction>
</comment>
<dbReference type="EC" id="1.3.1.98" evidence="17"/>
<dbReference type="InterPro" id="IPR011601">
    <property type="entry name" value="MurB_C"/>
</dbReference>
<comment type="cofactor">
    <cofactor evidence="1 17">
        <name>FAD</name>
        <dbReference type="ChEBI" id="CHEBI:57692"/>
    </cofactor>
</comment>
<evidence type="ECO:0000256" key="9">
    <source>
        <dbReference type="ARBA" id="ARBA00022827"/>
    </source>
</evidence>
<dbReference type="InterPro" id="IPR036635">
    <property type="entry name" value="MurB_C_sf"/>
</dbReference>
<dbReference type="Pfam" id="PF01565">
    <property type="entry name" value="FAD_binding_4"/>
    <property type="match status" value="1"/>
</dbReference>
<accession>A0A7M1R109</accession>
<evidence type="ECO:0000256" key="14">
    <source>
        <dbReference type="ARBA" id="ARBA00023306"/>
    </source>
</evidence>
<dbReference type="GO" id="GO:0009252">
    <property type="term" value="P:peptidoglycan biosynthetic process"/>
    <property type="evidence" value="ECO:0007669"/>
    <property type="project" value="UniProtKB-UniRule"/>
</dbReference>
<comment type="function">
    <text evidence="2 17">Cell wall formation.</text>
</comment>
<evidence type="ECO:0000256" key="12">
    <source>
        <dbReference type="ARBA" id="ARBA00022984"/>
    </source>
</evidence>
<evidence type="ECO:0000256" key="8">
    <source>
        <dbReference type="ARBA" id="ARBA00022630"/>
    </source>
</evidence>
<dbReference type="Gene3D" id="3.30.43.10">
    <property type="entry name" value="Uridine Diphospho-n-acetylenolpyruvylglucosamine Reductase, domain 2"/>
    <property type="match status" value="1"/>
</dbReference>
<dbReference type="PANTHER" id="PTHR21071">
    <property type="entry name" value="UDP-N-ACETYLENOLPYRUVOYLGLUCOSAMINE REDUCTASE"/>
    <property type="match status" value="1"/>
</dbReference>
<feature type="domain" description="FAD-binding PCMH-type" evidence="18">
    <location>
        <begin position="36"/>
        <end position="214"/>
    </location>
</feature>
<keyword evidence="6 17" id="KW-0963">Cytoplasm</keyword>
<evidence type="ECO:0000259" key="18">
    <source>
        <dbReference type="PROSITE" id="PS51387"/>
    </source>
</evidence>
<feature type="active site" evidence="17">
    <location>
        <position position="379"/>
    </location>
</feature>
<dbReference type="Pfam" id="PF02873">
    <property type="entry name" value="MurB_C"/>
    <property type="match status" value="1"/>
</dbReference>
<dbReference type="InterPro" id="IPR003170">
    <property type="entry name" value="MurB"/>
</dbReference>
<evidence type="ECO:0000256" key="6">
    <source>
        <dbReference type="ARBA" id="ARBA00022490"/>
    </source>
</evidence>
<keyword evidence="12 17" id="KW-0573">Peptidoglycan synthesis</keyword>
<evidence type="ECO:0000313" key="19">
    <source>
        <dbReference type="EMBL" id="QOR47215.1"/>
    </source>
</evidence>
<dbReference type="AlphaFoldDB" id="A0A7M1R109"/>
<reference evidence="19 20" key="1">
    <citation type="submission" date="2020-10" db="EMBL/GenBank/DDBJ databases">
        <title>Trueperella pecoris sp. nov. isolated from bovine and porcine specimens.</title>
        <authorList>
            <person name="Schoenecker L."/>
            <person name="Schnydrig P."/>
            <person name="Brodard I."/>
            <person name="Thomann A."/>
            <person name="Hemphill A."/>
            <person name="Rodriguez-Campos S."/>
            <person name="Perreten V."/>
            <person name="Jores J."/>
            <person name="Kittl S."/>
        </authorList>
    </citation>
    <scope>NUCLEOTIDE SEQUENCE [LARGE SCALE GENOMIC DNA]</scope>
    <source>
        <strain evidence="19 20">19OD0592</strain>
    </source>
</reference>
<dbReference type="PROSITE" id="PS51387">
    <property type="entry name" value="FAD_PCMH"/>
    <property type="match status" value="1"/>
</dbReference>
<dbReference type="InterPro" id="IPR016166">
    <property type="entry name" value="FAD-bd_PCMH"/>
</dbReference>
<dbReference type="NCBIfam" id="NF010478">
    <property type="entry name" value="PRK13903.1"/>
    <property type="match status" value="1"/>
</dbReference>
<dbReference type="InterPro" id="IPR006094">
    <property type="entry name" value="Oxid_FAD_bind_N"/>
</dbReference>
<evidence type="ECO:0000256" key="17">
    <source>
        <dbReference type="HAMAP-Rule" id="MF_00037"/>
    </source>
</evidence>
<dbReference type="Proteomes" id="UP000594961">
    <property type="component" value="Chromosome"/>
</dbReference>
<keyword evidence="15 17" id="KW-0961">Cell wall biogenesis/degradation</keyword>
<dbReference type="RefSeq" id="WP_197552270.1">
    <property type="nucleotide sequence ID" value="NZ_CP063212.1"/>
</dbReference>
<evidence type="ECO:0000256" key="13">
    <source>
        <dbReference type="ARBA" id="ARBA00023002"/>
    </source>
</evidence>
<dbReference type="InterPro" id="IPR016169">
    <property type="entry name" value="FAD-bd_PCMH_sub2"/>
</dbReference>
<dbReference type="SUPFAM" id="SSF56176">
    <property type="entry name" value="FAD-binding/transporter-associated domain-like"/>
    <property type="match status" value="1"/>
</dbReference>
<comment type="pathway">
    <text evidence="4 17">Cell wall biogenesis; peptidoglycan biosynthesis.</text>
</comment>
<evidence type="ECO:0000256" key="16">
    <source>
        <dbReference type="ARBA" id="ARBA00048914"/>
    </source>
</evidence>
<dbReference type="Gene3D" id="3.30.465.10">
    <property type="match status" value="1"/>
</dbReference>
<evidence type="ECO:0000256" key="3">
    <source>
        <dbReference type="ARBA" id="ARBA00004496"/>
    </source>
</evidence>
<keyword evidence="14 17" id="KW-0131">Cell cycle</keyword>
<feature type="active site" evidence="17">
    <location>
        <position position="185"/>
    </location>
</feature>
<dbReference type="InterPro" id="IPR036318">
    <property type="entry name" value="FAD-bd_PCMH-like_sf"/>
</dbReference>